<dbReference type="EMBL" id="CP073653">
    <property type="protein sequence ID" value="QUN37611.1"/>
    <property type="molecule type" value="Genomic_DNA"/>
</dbReference>
<feature type="chain" id="PRO_5044506185" evidence="8">
    <location>
        <begin position="28"/>
        <end position="442"/>
    </location>
</feature>
<keyword evidence="2" id="KW-1134">Transmembrane beta strand</keyword>
<organism evidence="9 10">
    <name type="scientific">Clostridium beijerinckii</name>
    <name type="common">Clostridium MP</name>
    <dbReference type="NCBI Taxonomy" id="1520"/>
    <lineage>
        <taxon>Bacteria</taxon>
        <taxon>Bacillati</taxon>
        <taxon>Bacillota</taxon>
        <taxon>Clostridia</taxon>
        <taxon>Eubacteriales</taxon>
        <taxon>Clostridiaceae</taxon>
        <taxon>Clostridium</taxon>
    </lineage>
</organism>
<comment type="subcellular location">
    <subcellularLocation>
        <location evidence="1">Cell outer membrane</location>
    </subcellularLocation>
</comment>
<accession>A0AB74VPC6</accession>
<dbReference type="GO" id="GO:0015562">
    <property type="term" value="F:efflux transmembrane transporter activity"/>
    <property type="evidence" value="ECO:0007669"/>
    <property type="project" value="InterPro"/>
</dbReference>
<keyword evidence="8" id="KW-0732">Signal</keyword>
<sequence length="442" mass="49652">MRKNINKIIAFAIGISVMSGSVVPALAADSTQQTTTSTSTATNSQIVNGKPLLTLDEAVKEAISISEILQLDTSKITYQDKTNDINEDLDDSKDVSGDEEDFNDDTREANANKARQQRDFDQDVLVQKVTKAYNNIVTSQIKIDKAEKELQIKNKTLSDAKLKSSLGMVTSSDLKSTELEIQNLQITQKTSENTLKDAEYSFKVLTGKDVTQYALEQDIPYEAFKIDGSIDSYLDKVIDNYLKYSEQLVKINNEYYNDKDNYITVSGNEYKISELSASGVNDLEEAAAHAKQEYDDVKNSTDPADQETINEKKEAYDKAESKYSNALPARLSYLGTKLTIDENQTNLNESKKQFKDQLKTLYTNLITAEDNINYIKQNIELSNKNLSDAKLKYDLGMITESAYNTQVLSSEDLNIQLRSQIDTYNTLKQEIQKPWIAFSGAK</sequence>
<evidence type="ECO:0000256" key="3">
    <source>
        <dbReference type="ARBA" id="ARBA00022692"/>
    </source>
</evidence>
<keyword evidence="4" id="KW-0472">Membrane</keyword>
<evidence type="ECO:0000313" key="9">
    <source>
        <dbReference type="EMBL" id="QUN37611.1"/>
    </source>
</evidence>
<evidence type="ECO:0000256" key="5">
    <source>
        <dbReference type="ARBA" id="ARBA00023237"/>
    </source>
</evidence>
<evidence type="ECO:0000256" key="1">
    <source>
        <dbReference type="ARBA" id="ARBA00004442"/>
    </source>
</evidence>
<gene>
    <name evidence="9" type="ORF">KEC93_12735</name>
</gene>
<feature type="signal peptide" evidence="8">
    <location>
        <begin position="1"/>
        <end position="27"/>
    </location>
</feature>
<dbReference type="Proteomes" id="UP000679373">
    <property type="component" value="Chromosome"/>
</dbReference>
<keyword evidence="10" id="KW-1185">Reference proteome</keyword>
<dbReference type="GeneID" id="66345404"/>
<protein>
    <submittedName>
        <fullName evidence="9">TolC family protein</fullName>
    </submittedName>
</protein>
<dbReference type="GO" id="GO:1990281">
    <property type="term" value="C:efflux pump complex"/>
    <property type="evidence" value="ECO:0007669"/>
    <property type="project" value="TreeGrafter"/>
</dbReference>
<feature type="coiled-coil region" evidence="6">
    <location>
        <begin position="143"/>
        <end position="194"/>
    </location>
</feature>
<keyword evidence="6" id="KW-0175">Coiled coil</keyword>
<proteinExistence type="predicted"/>
<dbReference type="RefSeq" id="WP_077869908.1">
    <property type="nucleotide sequence ID" value="NZ_BKAK01000015.1"/>
</dbReference>
<evidence type="ECO:0000256" key="2">
    <source>
        <dbReference type="ARBA" id="ARBA00022452"/>
    </source>
</evidence>
<dbReference type="PANTHER" id="PTHR30026">
    <property type="entry name" value="OUTER MEMBRANE PROTEIN TOLC"/>
    <property type="match status" value="1"/>
</dbReference>
<evidence type="ECO:0000256" key="4">
    <source>
        <dbReference type="ARBA" id="ARBA00023136"/>
    </source>
</evidence>
<evidence type="ECO:0000313" key="10">
    <source>
        <dbReference type="Proteomes" id="UP000679373"/>
    </source>
</evidence>
<dbReference type="GO" id="GO:0015288">
    <property type="term" value="F:porin activity"/>
    <property type="evidence" value="ECO:0007669"/>
    <property type="project" value="TreeGrafter"/>
</dbReference>
<name>A0AB74VPC6_CLOBE</name>
<keyword evidence="3" id="KW-0812">Transmembrane</keyword>
<dbReference type="PANTHER" id="PTHR30026:SF20">
    <property type="entry name" value="OUTER MEMBRANE PROTEIN TOLC"/>
    <property type="match status" value="1"/>
</dbReference>
<dbReference type="AlphaFoldDB" id="A0AB74VPC6"/>
<dbReference type="SUPFAM" id="SSF56954">
    <property type="entry name" value="Outer membrane efflux proteins (OEP)"/>
    <property type="match status" value="2"/>
</dbReference>
<evidence type="ECO:0000256" key="8">
    <source>
        <dbReference type="SAM" id="SignalP"/>
    </source>
</evidence>
<dbReference type="GO" id="GO:0009279">
    <property type="term" value="C:cell outer membrane"/>
    <property type="evidence" value="ECO:0007669"/>
    <property type="project" value="UniProtKB-SubCell"/>
</dbReference>
<dbReference type="Gene3D" id="1.20.1600.10">
    <property type="entry name" value="Outer membrane efflux proteins (OEP)"/>
    <property type="match status" value="2"/>
</dbReference>
<feature type="compositionally biased region" description="Acidic residues" evidence="7">
    <location>
        <begin position="85"/>
        <end position="103"/>
    </location>
</feature>
<dbReference type="InterPro" id="IPR051906">
    <property type="entry name" value="TolC-like"/>
</dbReference>
<reference evidence="9" key="1">
    <citation type="submission" date="2021-04" db="EMBL/GenBank/DDBJ databases">
        <title>Complete genome sequence of the type strain Clostridium beijerinckii NRRL B-598.</title>
        <authorList>
            <person name="Sedlar K."/>
            <person name="Branska B."/>
            <person name="Bezdicek M."/>
            <person name="Nykrynova M."/>
            <person name="Lengerova M."/>
            <person name="Skutkova H."/>
            <person name="Patakova P."/>
        </authorList>
    </citation>
    <scope>NUCLEOTIDE SEQUENCE</scope>
    <source>
        <strain evidence="9">DSM 791</strain>
    </source>
</reference>
<feature type="region of interest" description="Disordered" evidence="7">
    <location>
        <begin position="84"/>
        <end position="118"/>
    </location>
</feature>
<keyword evidence="5" id="KW-0998">Cell outer membrane</keyword>
<evidence type="ECO:0000256" key="7">
    <source>
        <dbReference type="SAM" id="MobiDB-lite"/>
    </source>
</evidence>
<evidence type="ECO:0000256" key="6">
    <source>
        <dbReference type="SAM" id="Coils"/>
    </source>
</evidence>
<feature type="compositionally biased region" description="Basic and acidic residues" evidence="7">
    <location>
        <begin position="104"/>
        <end position="118"/>
    </location>
</feature>